<gene>
    <name evidence="1" type="primary">guaD</name>
    <name evidence="1" type="ORF">OXU80_18000</name>
</gene>
<dbReference type="EMBL" id="CP113520">
    <property type="protein sequence ID" value="WAJ26747.1"/>
    <property type="molecule type" value="Genomic_DNA"/>
</dbReference>
<dbReference type="EC" id="3.5.4.3" evidence="1"/>
<accession>A0ACD4NIW9</accession>
<evidence type="ECO:0000313" key="2">
    <source>
        <dbReference type="Proteomes" id="UP001163223"/>
    </source>
</evidence>
<name>A0ACD4NIW9_9HYPH</name>
<evidence type="ECO:0000313" key="1">
    <source>
        <dbReference type="EMBL" id="WAJ26747.1"/>
    </source>
</evidence>
<keyword evidence="1" id="KW-0378">Hydrolase</keyword>
<dbReference type="Proteomes" id="UP001163223">
    <property type="component" value="Chromosome"/>
</dbReference>
<keyword evidence="2" id="KW-1185">Reference proteome</keyword>
<proteinExistence type="predicted"/>
<reference evidence="1" key="1">
    <citation type="submission" date="2022-11" db="EMBL/GenBank/DDBJ databases">
        <title>beta-Carotene-producing bacterium, Jeongeuplla avenae sp. nov., alleviates the salt stress of Arabidopsis seedlings.</title>
        <authorList>
            <person name="Jiang L."/>
            <person name="Lee J."/>
        </authorList>
    </citation>
    <scope>NUCLEOTIDE SEQUENCE</scope>
    <source>
        <strain evidence="1">DY_R2A_6</strain>
    </source>
</reference>
<protein>
    <submittedName>
        <fullName evidence="1">Guanine deaminase</fullName>
        <ecNumber evidence="1">3.5.4.3</ecNumber>
    </submittedName>
</protein>
<organism evidence="1 2">
    <name type="scientific">Antarcticirhabdus aurantiaca</name>
    <dbReference type="NCBI Taxonomy" id="2606717"/>
    <lineage>
        <taxon>Bacteria</taxon>
        <taxon>Pseudomonadati</taxon>
        <taxon>Pseudomonadota</taxon>
        <taxon>Alphaproteobacteria</taxon>
        <taxon>Hyphomicrobiales</taxon>
        <taxon>Aurantimonadaceae</taxon>
        <taxon>Antarcticirhabdus</taxon>
    </lineage>
</organism>
<sequence>MSAAATSVAPLAIRGRVLSFDADPALVPSGGRGAVRYIEDGLVLVEDGLIKAVGEAPAMLRELSAQVMVADHRPHLILPGFIDPHLHMPQTQVVASYGAELMEWLQKYTFPEESRYGDPAVAAGASRFLLDELLANGTTTAAVFCTTHPGSVDAFFAESLSRGLRMVAGKVMMDRNAPPALLDAAEEGAADSEALIARWHGRGRLEYAISPRFAPTSSEAQLEATAALARAHPDLHVQTHLSENLGEIDFVKQLFPWAADYTAVYERYGLVRPKGLFGHCIHLGDREWRAMARGGATAVFCPTSNLFLGSGLFDLARARVEGVKVGLATDIGGGTSYSMLRTASEAYKVLALRGQTLPAFEAFHMMTAGNAAAMGLEERIGRIAPGLEADMVVLDSQATTALRRRMERVDNLADELFALLVLGDERSTVATYAAGRRVFDRRSGPARPAHAARATMPDAQLGPQAGEAAAAQQQ</sequence>